<reference evidence="1 2" key="1">
    <citation type="journal article" date="2019" name="Nat. Med.">
        <title>Preventing dysbiosis of the neonatal mouse intestinal microbiome protects against late-onset sepsis.</title>
        <authorList>
            <person name="Singer J.R."/>
            <person name="Blosser E.G."/>
            <person name="Zindl C.L."/>
            <person name="Silberger D.J."/>
            <person name="Conlan S."/>
            <person name="Laufer V.A."/>
            <person name="DiToro D."/>
            <person name="Deming C."/>
            <person name="Kumar R."/>
            <person name="Morrow C.D."/>
            <person name="Segre J.A."/>
            <person name="Gray M.J."/>
            <person name="Randolph D.A."/>
            <person name="Weaver C.T."/>
        </authorList>
    </citation>
    <scope>NUCLEOTIDE SEQUENCE [LARGE SCALE GENOMIC DNA]</scope>
    <source>
        <strain evidence="1 2">V10</strain>
    </source>
</reference>
<dbReference type="RefSeq" id="WP_163588165.1">
    <property type="nucleotide sequence ID" value="NZ_CP040852.1"/>
</dbReference>
<dbReference type="AlphaFoldDB" id="A0AAE6WET3"/>
<accession>A0AAE6WET3</accession>
<sequence>MIQDLMLRNYPFLDTKICNKKSGLVSNIFHWMPEPDDPRIYMVAAKTTKKDIHGHIMASDIK</sequence>
<evidence type="ECO:0000313" key="2">
    <source>
        <dbReference type="Proteomes" id="UP000463931"/>
    </source>
</evidence>
<dbReference type="Proteomes" id="UP000463931">
    <property type="component" value="Chromosome"/>
</dbReference>
<proteinExistence type="predicted"/>
<dbReference type="EMBL" id="CP040852">
    <property type="protein sequence ID" value="QIA89326.1"/>
    <property type="molecule type" value="Genomic_DNA"/>
</dbReference>
<name>A0AAE6WET3_9LACO</name>
<organism evidence="1 2">
    <name type="scientific">Ligilactobacillus murinus</name>
    <dbReference type="NCBI Taxonomy" id="1622"/>
    <lineage>
        <taxon>Bacteria</taxon>
        <taxon>Bacillati</taxon>
        <taxon>Bacillota</taxon>
        <taxon>Bacilli</taxon>
        <taxon>Lactobacillales</taxon>
        <taxon>Lactobacillaceae</taxon>
        <taxon>Ligilactobacillus</taxon>
    </lineage>
</organism>
<gene>
    <name evidence="1" type="ORF">FEE40_03560</name>
</gene>
<protein>
    <submittedName>
        <fullName evidence="1">Uncharacterized protein</fullName>
    </submittedName>
</protein>
<evidence type="ECO:0000313" key="1">
    <source>
        <dbReference type="EMBL" id="QIA89326.1"/>
    </source>
</evidence>